<comment type="domain">
    <text evidence="16">The large subunit is composed of 2 ATP-grasp domains that are involved in binding the 2 ATP molecules needed for carbamoyl phosphate synthesis. The N-terminal ATP-grasp domain (referred to as the carboxyphosphate synthetic component) catalyzes the ATP-dependent phosphorylation of hydrogencarbonate to carboxyphosphate and the subsequent nucleophilic attack by ammonia to form a carbamate intermediate. The C-terminal ATP-grasp domain (referred to as the carbamoyl phosphate synthetic component) then catalyzes the phosphorylation of carbamate with the second ATP to form the end product carbamoyl phosphate. The reactive and unstable enzyme intermediates are sequentially channeled from one active site to the next through the interior of the protein over a distance of at least 96 A.</text>
</comment>
<feature type="binding site" evidence="16">
    <location>
        <position position="759"/>
    </location>
    <ligand>
        <name>ATP</name>
        <dbReference type="ChEBI" id="CHEBI:30616"/>
        <label>2</label>
    </ligand>
</feature>
<feature type="binding site" evidence="16">
    <location>
        <position position="298"/>
    </location>
    <ligand>
        <name>Mg(2+)</name>
        <dbReference type="ChEBI" id="CHEBI:18420"/>
        <label>1</label>
    </ligand>
</feature>
<dbReference type="Pfam" id="PF25596">
    <property type="entry name" value="CPSase_L_D1"/>
    <property type="match status" value="2"/>
</dbReference>
<evidence type="ECO:0000256" key="14">
    <source>
        <dbReference type="ARBA" id="ARBA00047359"/>
    </source>
</evidence>
<feature type="binding site" evidence="16">
    <location>
        <position position="176"/>
    </location>
    <ligand>
        <name>ATP</name>
        <dbReference type="ChEBI" id="CHEBI:30616"/>
        <label>1</label>
    </ligand>
</feature>
<dbReference type="FunFam" id="3.30.470.20:FF:000026">
    <property type="entry name" value="Carbamoyl-phosphate synthase large chain"/>
    <property type="match status" value="1"/>
</dbReference>
<comment type="cofactor">
    <cofactor evidence="16">
        <name>Mg(2+)</name>
        <dbReference type="ChEBI" id="CHEBI:18420"/>
    </cofactor>
    <cofactor evidence="16">
        <name>Mn(2+)</name>
        <dbReference type="ChEBI" id="CHEBI:29035"/>
    </cofactor>
    <text evidence="16">Binds 4 Mg(2+) or Mn(2+) ions per subunit.</text>
</comment>
<feature type="binding site" evidence="16">
    <location>
        <position position="298"/>
    </location>
    <ligand>
        <name>ATP</name>
        <dbReference type="ChEBI" id="CHEBI:30616"/>
        <label>1</label>
    </ligand>
</feature>
<feature type="binding site" evidence="16">
    <location>
        <position position="841"/>
    </location>
    <ligand>
        <name>Mn(2+)</name>
        <dbReference type="ChEBI" id="CHEBI:29035"/>
        <label>4</label>
    </ligand>
</feature>
<evidence type="ECO:0000259" key="17">
    <source>
        <dbReference type="PROSITE" id="PS50975"/>
    </source>
</evidence>
<dbReference type="GO" id="GO:0046872">
    <property type="term" value="F:metal ion binding"/>
    <property type="evidence" value="ECO:0007669"/>
    <property type="project" value="UniProtKB-KW"/>
</dbReference>
<dbReference type="SUPFAM" id="SSF48108">
    <property type="entry name" value="Carbamoyl phosphate synthetase, large subunit connection domain"/>
    <property type="match status" value="1"/>
</dbReference>
<dbReference type="InterPro" id="IPR011761">
    <property type="entry name" value="ATP-grasp"/>
</dbReference>
<feature type="binding site" evidence="16">
    <location>
        <position position="242"/>
    </location>
    <ligand>
        <name>ATP</name>
        <dbReference type="ChEBI" id="CHEBI:30616"/>
        <label>1</label>
    </ligand>
</feature>
<evidence type="ECO:0000256" key="2">
    <source>
        <dbReference type="ARBA" id="ARBA00005077"/>
    </source>
</evidence>
<comment type="subunit">
    <text evidence="16">Composed of two chains; the small (or glutamine) chain promotes the hydrolysis of glutamine to ammonia, which is used by the large (or ammonia) chain to synthesize carbamoyl phosphate. Tetramer of heterodimers (alpha,beta)4.</text>
</comment>
<keyword evidence="7" id="KW-0479">Metal-binding</keyword>
<dbReference type="GO" id="GO:0044205">
    <property type="term" value="P:'de novo' UMP biosynthetic process"/>
    <property type="evidence" value="ECO:0007669"/>
    <property type="project" value="UniProtKB-UniRule"/>
</dbReference>
<feature type="domain" description="ATP-grasp" evidence="17">
    <location>
        <begin position="133"/>
        <end position="327"/>
    </location>
</feature>
<evidence type="ECO:0000256" key="6">
    <source>
        <dbReference type="ARBA" id="ARBA00022605"/>
    </source>
</evidence>
<dbReference type="Proteomes" id="UP000799092">
    <property type="component" value="Unassembled WGS sequence"/>
</dbReference>
<dbReference type="InterPro" id="IPR005480">
    <property type="entry name" value="CPSase_lsu_oligo"/>
</dbReference>
<keyword evidence="11" id="KW-0460">Magnesium</keyword>
<dbReference type="SUPFAM" id="SSF56059">
    <property type="entry name" value="Glutathione synthetase ATP-binding domain-like"/>
    <property type="match status" value="2"/>
</dbReference>
<dbReference type="NCBIfam" id="TIGR01369">
    <property type="entry name" value="CPSaseII_lrg"/>
    <property type="match status" value="1"/>
</dbReference>
<feature type="binding site" evidence="16">
    <location>
        <position position="786"/>
    </location>
    <ligand>
        <name>ATP</name>
        <dbReference type="ChEBI" id="CHEBI:30616"/>
        <label>2</label>
    </ligand>
</feature>
<dbReference type="PROSITE" id="PS00867">
    <property type="entry name" value="CPSASE_2"/>
    <property type="match status" value="2"/>
</dbReference>
<evidence type="ECO:0000256" key="10">
    <source>
        <dbReference type="ARBA" id="ARBA00022840"/>
    </source>
</evidence>
<feature type="binding site" evidence="16">
    <location>
        <position position="210"/>
    </location>
    <ligand>
        <name>ATP</name>
        <dbReference type="ChEBI" id="CHEBI:30616"/>
        <label>1</label>
    </ligand>
</feature>
<reference evidence="18" key="1">
    <citation type="submission" date="2019-11" db="EMBL/GenBank/DDBJ databases">
        <authorList>
            <person name="Li J."/>
        </authorList>
    </citation>
    <scope>NUCLEOTIDE SEQUENCE</scope>
    <source>
        <strain evidence="18">B6B</strain>
    </source>
</reference>
<evidence type="ECO:0000256" key="4">
    <source>
        <dbReference type="ARBA" id="ARBA00022571"/>
    </source>
</evidence>
<feature type="binding site" evidence="16">
    <location>
        <position position="300"/>
    </location>
    <ligand>
        <name>Mg(2+)</name>
        <dbReference type="ChEBI" id="CHEBI:18420"/>
        <label>2</label>
    </ligand>
</feature>
<feature type="binding site" evidence="16">
    <location>
        <position position="827"/>
    </location>
    <ligand>
        <name>Mn(2+)</name>
        <dbReference type="ChEBI" id="CHEBI:29035"/>
        <label>3</label>
    </ligand>
</feature>
<dbReference type="InterPro" id="IPR005483">
    <property type="entry name" value="CPSase_dom"/>
</dbReference>
<feature type="binding site" evidence="16">
    <location>
        <position position="785"/>
    </location>
    <ligand>
        <name>ATP</name>
        <dbReference type="ChEBI" id="CHEBI:30616"/>
        <label>2</label>
    </ligand>
</feature>
<dbReference type="GO" id="GO:0005524">
    <property type="term" value="F:ATP binding"/>
    <property type="evidence" value="ECO:0007669"/>
    <property type="project" value="UniProtKB-UniRule"/>
</dbReference>
<dbReference type="InterPro" id="IPR036914">
    <property type="entry name" value="MGS-like_dom_sf"/>
</dbReference>
<dbReference type="SMART" id="SM01096">
    <property type="entry name" value="CPSase_L_D3"/>
    <property type="match status" value="1"/>
</dbReference>
<feature type="binding site" evidence="16">
    <location>
        <position position="215"/>
    </location>
    <ligand>
        <name>ATP</name>
        <dbReference type="ChEBI" id="CHEBI:30616"/>
        <label>1</label>
    </ligand>
</feature>
<feature type="binding site" evidence="16">
    <location>
        <position position="841"/>
    </location>
    <ligand>
        <name>Mg(2+)</name>
        <dbReference type="ChEBI" id="CHEBI:18420"/>
        <label>3</label>
    </ligand>
</feature>
<evidence type="ECO:0000256" key="3">
    <source>
        <dbReference type="ARBA" id="ARBA00009799"/>
    </source>
</evidence>
<feature type="binding site" evidence="16">
    <location>
        <position position="784"/>
    </location>
    <ligand>
        <name>ATP</name>
        <dbReference type="ChEBI" id="CHEBI:30616"/>
        <label>2</label>
    </ligand>
</feature>
<dbReference type="NCBIfam" id="NF003671">
    <property type="entry name" value="PRK05294.1"/>
    <property type="match status" value="1"/>
</dbReference>
<keyword evidence="19" id="KW-1185">Reference proteome</keyword>
<comment type="cofactor">
    <cofactor evidence="1">
        <name>Mn(2+)</name>
        <dbReference type="ChEBI" id="CHEBI:29035"/>
    </cofactor>
</comment>
<feature type="binding site" evidence="16">
    <location>
        <position position="843"/>
    </location>
    <ligand>
        <name>Mg(2+)</name>
        <dbReference type="ChEBI" id="CHEBI:18420"/>
        <label>4</label>
    </ligand>
</feature>
<dbReference type="Gene3D" id="3.30.470.20">
    <property type="entry name" value="ATP-grasp fold, B domain"/>
    <property type="match status" value="2"/>
</dbReference>
<evidence type="ECO:0000256" key="13">
    <source>
        <dbReference type="ARBA" id="ARBA00023211"/>
    </source>
</evidence>
<feature type="binding site" evidence="16">
    <location>
        <position position="753"/>
    </location>
    <ligand>
        <name>ATP</name>
        <dbReference type="ChEBI" id="CHEBI:30616"/>
        <label>2</label>
    </ligand>
</feature>
<keyword evidence="5 16" id="KW-0436">Ligase</keyword>
<dbReference type="EC" id="6.3.5.5" evidence="16"/>
<feature type="binding site" evidence="16">
    <location>
        <position position="841"/>
    </location>
    <ligand>
        <name>ATP</name>
        <dbReference type="ChEBI" id="CHEBI:30616"/>
        <label>2</label>
    </ligand>
</feature>
<feature type="binding site" evidence="16">
    <location>
        <position position="284"/>
    </location>
    <ligand>
        <name>Mg(2+)</name>
        <dbReference type="ChEBI" id="CHEBI:18420"/>
        <label>1</label>
    </ligand>
</feature>
<dbReference type="Pfam" id="PF02787">
    <property type="entry name" value="CPSase_L_D3"/>
    <property type="match status" value="1"/>
</dbReference>
<feature type="region of interest" description="Allosteric domain" evidence="16">
    <location>
        <begin position="939"/>
        <end position="1083"/>
    </location>
</feature>
<sequence length="1083" mass="119304">MPKLDHIKKVLVIGSGPIVIGQAAEFDYAGTQACLALKEEGIEVILVNNNPATIMTDENIADKVYLEPLTCDSVAKIIEKEKPDGLLPTLGGQTGLNLAVSLTEAGVLKKYNVELLGTQLDTIQKGEDREIFKSLMKTMGEPVPESKSTSSIAEAVRFASFVGYPLIIRPAYTLGGAGGGIADNEQQLRTIVKNGIHASPNSQVLIEQSVKGWKEIEYEVMRDANDTCIIVCNMENFDPVGVHTGDSIVVAPSQTLNDRQYQMLRTTSCKVIRELGVVGGCNIQFALNPDSNEYVIIEVNPRVSRSSALASKATGYPIARIAAKLALGYHLDEVLNPITGDTYASFEPAIDYVAVKIPRWPFDKFSSANRLLGTQMKATGEVMALARNFPAALNKAVRSLEVGLERLYLPSLVQLTNQQLEQELIEPTDERLFVVGEALRRNYTIDEIHQLTAINKYFLNEVALIINVELDLLQKGWENLSYSDLKKAKILGFSNKAISDLLNIDYNAVQEKLDEFAIIPSYKMVDTCAAEFSADTPYYYSSWNEFDEVEPLKDKKRVVVLGSGPIRIGQGVEFDYCSVHAAMSLKDQDIAAIVVNNNPETVSTDFSTADHLYFEPLTTDDVLNVIRKESADSVLVQFGGQTAINLADELEKAGVQIAGTSLASIETTEDRDKFYQLLKKIDIPHIPGETVMDIEDSKAIAEKIGYPVLIRPSYVIGGRGMVVVNNESQLETYLKGVEKSTPNSRIFPLLIDQFISGYEVEVDAVCDGEDVVIPGIFQHVERAGIHSGDSIAVFPAPDLSDSLKKRIEDYTKRISSALNVKGIMNIQFVISEDRKDIYVLEVNPRASRTVPIASKVTGVPMVDMATRIQMGEPLNQQEWKLGLHEDIPFFAVKMPVFSTNKLLGVDPVLSPEMKSTGEAIGLGLTVGAAMAKAFGWKERNLINLLNSDAVFLSMKQKELDSQQELVDILAKDDFKLVTDMETAQILQSKGVSVNQTISLQEAQDICLEDGFKLICDTHQSNGYDDHFKLREDALKSDTICLTSADTLLAYLKASVAVQEEVPLAINEYKKDGNTINKKERVLR</sequence>
<evidence type="ECO:0000256" key="1">
    <source>
        <dbReference type="ARBA" id="ARBA00001936"/>
    </source>
</evidence>
<dbReference type="FunFam" id="1.10.1030.10:FF:000002">
    <property type="entry name" value="Carbamoyl-phosphate synthase large chain"/>
    <property type="match status" value="1"/>
</dbReference>
<feature type="binding site" evidence="16">
    <location>
        <position position="300"/>
    </location>
    <ligand>
        <name>Mn(2+)</name>
        <dbReference type="ChEBI" id="CHEBI:29035"/>
        <label>2</label>
    </ligand>
</feature>
<dbReference type="InterPro" id="IPR036897">
    <property type="entry name" value="CarbamoylP_synth_lsu_oligo_sf"/>
</dbReference>
<evidence type="ECO:0000256" key="7">
    <source>
        <dbReference type="ARBA" id="ARBA00022723"/>
    </source>
</evidence>
<feature type="binding site" evidence="16">
    <location>
        <position position="243"/>
    </location>
    <ligand>
        <name>ATP</name>
        <dbReference type="ChEBI" id="CHEBI:30616"/>
        <label>1</label>
    </ligand>
</feature>
<keyword evidence="6 16" id="KW-0028">Amino-acid biosynthesis</keyword>
<dbReference type="Pfam" id="PF02786">
    <property type="entry name" value="CPSase_L_D2"/>
    <property type="match status" value="2"/>
</dbReference>
<feature type="binding site" evidence="16">
    <location>
        <position position="841"/>
    </location>
    <ligand>
        <name>Mg(2+)</name>
        <dbReference type="ChEBI" id="CHEBI:18420"/>
        <label>4</label>
    </ligand>
</feature>
<gene>
    <name evidence="16 18" type="primary">carB</name>
    <name evidence="18" type="ORF">GH741_13570</name>
</gene>
<dbReference type="PROSITE" id="PS50975">
    <property type="entry name" value="ATP_GRASP"/>
    <property type="match status" value="2"/>
</dbReference>
<comment type="caution">
    <text evidence="16">Lacks conserved residue(s) required for the propagation of feature annotation.</text>
</comment>
<comment type="pathway">
    <text evidence="2 16">Amino-acid biosynthesis; L-arginine biosynthesis; carbamoyl phosphate from bicarbonate: step 1/1.</text>
</comment>
<dbReference type="SUPFAM" id="SSF52335">
    <property type="entry name" value="Methylglyoxal synthase-like"/>
    <property type="match status" value="1"/>
</dbReference>
<evidence type="ECO:0000256" key="16">
    <source>
        <dbReference type="HAMAP-Rule" id="MF_01210"/>
    </source>
</evidence>
<keyword evidence="4 16" id="KW-0055">Arginine biosynthesis</keyword>
<evidence type="ECO:0000313" key="19">
    <source>
        <dbReference type="Proteomes" id="UP000799092"/>
    </source>
</evidence>
<name>A0A6A8DIX3_9BACI</name>
<dbReference type="PANTHER" id="PTHR11405">
    <property type="entry name" value="CARBAMOYLTRANSFERASE FAMILY MEMBER"/>
    <property type="match status" value="1"/>
</dbReference>
<dbReference type="PRINTS" id="PR00098">
    <property type="entry name" value="CPSASE"/>
</dbReference>
<dbReference type="FunFam" id="3.40.50.20:FF:000001">
    <property type="entry name" value="Carbamoyl-phosphate synthase large chain"/>
    <property type="match status" value="2"/>
</dbReference>
<dbReference type="FunFam" id="3.30.470.20:FF:000001">
    <property type="entry name" value="Carbamoyl-phosphate synthase large chain"/>
    <property type="match status" value="1"/>
</dbReference>
<feature type="binding site" evidence="16">
    <location>
        <position position="175"/>
    </location>
    <ligand>
        <name>ATP</name>
        <dbReference type="ChEBI" id="CHEBI:30616"/>
        <label>1</label>
    </ligand>
</feature>
<feature type="binding site" evidence="16">
    <location>
        <position position="298"/>
    </location>
    <ligand>
        <name>Mg(2+)</name>
        <dbReference type="ChEBI" id="CHEBI:18420"/>
        <label>2</label>
    </ligand>
</feature>
<dbReference type="OrthoDB" id="9804197at2"/>
<feature type="domain" description="ATP-grasp" evidence="17">
    <location>
        <begin position="675"/>
        <end position="870"/>
    </location>
</feature>
<feature type="binding site" evidence="16">
    <location>
        <position position="208"/>
    </location>
    <ligand>
        <name>ATP</name>
        <dbReference type="ChEBI" id="CHEBI:30616"/>
        <label>1</label>
    </ligand>
</feature>
<comment type="pathway">
    <text evidence="16">Pyrimidine metabolism; UMP biosynthesis via de novo pathway; (S)-dihydroorotate from bicarbonate: step 1/3.</text>
</comment>
<feature type="binding site" evidence="16">
    <location>
        <position position="169"/>
    </location>
    <ligand>
        <name>ATP</name>
        <dbReference type="ChEBI" id="CHEBI:30616"/>
        <label>1</label>
    </ligand>
</feature>
<keyword evidence="12 16" id="KW-0665">Pyrimidine biosynthesis</keyword>
<comment type="function">
    <text evidence="16">Large subunit of the glutamine-dependent carbamoyl phosphate synthetase (CPSase). CPSase catalyzes the formation of carbamoyl phosphate from the ammonia moiety of glutamine, carbonate, and phosphate donated by ATP, constituting the first step of 2 biosynthetic pathways, one leading to arginine and/or urea and the other to pyrimidine nucleotides. The large subunit (synthetase) binds the substrates ammonia (free or transferred from glutamine from the small subunit), hydrogencarbonate and ATP and carries out an ATP-coupled ligase reaction, activating hydrogencarbonate by forming carboxy phosphate which reacts with ammonia to form carbamoyl phosphate.</text>
</comment>
<comment type="catalytic activity">
    <reaction evidence="15 16">
        <text>hydrogencarbonate + L-glutamine + 2 ATP + H2O = carbamoyl phosphate + L-glutamate + 2 ADP + phosphate + 2 H(+)</text>
        <dbReference type="Rhea" id="RHEA:18633"/>
        <dbReference type="ChEBI" id="CHEBI:15377"/>
        <dbReference type="ChEBI" id="CHEBI:15378"/>
        <dbReference type="ChEBI" id="CHEBI:17544"/>
        <dbReference type="ChEBI" id="CHEBI:29985"/>
        <dbReference type="ChEBI" id="CHEBI:30616"/>
        <dbReference type="ChEBI" id="CHEBI:43474"/>
        <dbReference type="ChEBI" id="CHEBI:58228"/>
        <dbReference type="ChEBI" id="CHEBI:58359"/>
        <dbReference type="ChEBI" id="CHEBI:456216"/>
        <dbReference type="EC" id="6.3.5.5"/>
    </reaction>
</comment>
<feature type="binding site" evidence="16">
    <location>
        <position position="711"/>
    </location>
    <ligand>
        <name>ATP</name>
        <dbReference type="ChEBI" id="CHEBI:30616"/>
        <label>2</label>
    </ligand>
</feature>
<dbReference type="Gene3D" id="3.30.1490.20">
    <property type="entry name" value="ATP-grasp fold, A domain"/>
    <property type="match status" value="1"/>
</dbReference>
<evidence type="ECO:0000256" key="15">
    <source>
        <dbReference type="ARBA" id="ARBA00048816"/>
    </source>
</evidence>
<evidence type="ECO:0000256" key="12">
    <source>
        <dbReference type="ARBA" id="ARBA00022975"/>
    </source>
</evidence>
<feature type="binding site" evidence="16">
    <location>
        <position position="241"/>
    </location>
    <ligand>
        <name>ATP</name>
        <dbReference type="ChEBI" id="CHEBI:30616"/>
        <label>1</label>
    </ligand>
</feature>
<feature type="region of interest" description="Carboxyphosphate synthetic domain" evidence="16">
    <location>
        <begin position="1"/>
        <end position="401"/>
    </location>
</feature>
<protein>
    <recommendedName>
        <fullName evidence="16">Carbamoyl phosphate synthase large chain</fullName>
        <ecNumber evidence="16">6.3.4.16</ecNumber>
        <ecNumber evidence="16">6.3.5.5</ecNumber>
    </recommendedName>
    <alternativeName>
        <fullName evidence="16">Carbamoyl phosphate synthetase ammonia chain</fullName>
    </alternativeName>
</protein>
<dbReference type="GO" id="GO:0004087">
    <property type="term" value="F:carbamoyl-phosphate synthase (ammonia) activity"/>
    <property type="evidence" value="ECO:0007669"/>
    <property type="project" value="UniProtKB-EC"/>
</dbReference>
<feature type="binding site" evidence="16">
    <location>
        <position position="284"/>
    </location>
    <ligand>
        <name>Mn(2+)</name>
        <dbReference type="ChEBI" id="CHEBI:29035"/>
        <label>1</label>
    </ligand>
</feature>
<evidence type="ECO:0000313" key="18">
    <source>
        <dbReference type="EMBL" id="MRH43701.1"/>
    </source>
</evidence>
<feature type="binding site" evidence="16">
    <location>
        <position position="841"/>
    </location>
    <ligand>
        <name>Mn(2+)</name>
        <dbReference type="ChEBI" id="CHEBI:29035"/>
        <label>3</label>
    </ligand>
</feature>
<dbReference type="UniPathway" id="UPA00068">
    <property type="reaction ID" value="UER00171"/>
</dbReference>
<dbReference type="PANTHER" id="PTHR11405:SF53">
    <property type="entry name" value="CARBAMOYL-PHOSPHATE SYNTHASE [AMMONIA], MITOCHONDRIAL"/>
    <property type="match status" value="1"/>
</dbReference>
<dbReference type="SMART" id="SM01209">
    <property type="entry name" value="GARS_A"/>
    <property type="match status" value="1"/>
</dbReference>
<comment type="similarity">
    <text evidence="3 16">Belongs to the CarB family.</text>
</comment>
<feature type="binding site" evidence="16">
    <location>
        <position position="787"/>
    </location>
    <ligand>
        <name>ATP</name>
        <dbReference type="ChEBI" id="CHEBI:30616"/>
        <label>2</label>
    </ligand>
</feature>
<feature type="binding site" evidence="16">
    <location>
        <position position="129"/>
    </location>
    <ligand>
        <name>ATP</name>
        <dbReference type="ChEBI" id="CHEBI:30616"/>
        <label>1</label>
    </ligand>
</feature>
<dbReference type="UniPathway" id="UPA00070">
    <property type="reaction ID" value="UER00115"/>
</dbReference>
<dbReference type="InterPro" id="IPR016185">
    <property type="entry name" value="PreATP-grasp_dom_sf"/>
</dbReference>
<proteinExistence type="inferred from homology"/>
<dbReference type="Gene3D" id="1.10.1030.10">
    <property type="entry name" value="Carbamoyl-phosphate synthetase, large subunit oligomerisation domain"/>
    <property type="match status" value="1"/>
</dbReference>
<keyword evidence="10 16" id="KW-0067">ATP-binding</keyword>
<dbReference type="HAMAP" id="MF_01210_B">
    <property type="entry name" value="CPSase_L_chain_B"/>
    <property type="match status" value="1"/>
</dbReference>
<evidence type="ECO:0000256" key="8">
    <source>
        <dbReference type="ARBA" id="ARBA00022737"/>
    </source>
</evidence>
<dbReference type="GO" id="GO:0006541">
    <property type="term" value="P:glutamine metabolic process"/>
    <property type="evidence" value="ECO:0007669"/>
    <property type="project" value="TreeGrafter"/>
</dbReference>
<feature type="binding site" evidence="16">
    <location>
        <position position="298"/>
    </location>
    <ligand>
        <name>Mn(2+)</name>
        <dbReference type="ChEBI" id="CHEBI:29035"/>
        <label>2</label>
    </ligand>
</feature>
<feature type="binding site" evidence="16">
    <location>
        <position position="755"/>
    </location>
    <ligand>
        <name>ATP</name>
        <dbReference type="ChEBI" id="CHEBI:30616"/>
        <label>2</label>
    </ligand>
</feature>
<dbReference type="EC" id="6.3.4.16" evidence="16"/>
<dbReference type="InterPro" id="IPR005479">
    <property type="entry name" value="CPAse_ATP-bd"/>
</dbReference>
<dbReference type="PROSITE" id="PS00866">
    <property type="entry name" value="CPSASE_1"/>
    <property type="match status" value="2"/>
</dbReference>
<dbReference type="InterPro" id="IPR006275">
    <property type="entry name" value="CPSase_lsu"/>
</dbReference>
<evidence type="ECO:0000256" key="11">
    <source>
        <dbReference type="ARBA" id="ARBA00022842"/>
    </source>
</evidence>
<dbReference type="InterPro" id="IPR013815">
    <property type="entry name" value="ATP_grasp_subdomain_1"/>
</dbReference>
<dbReference type="GO" id="GO:0006526">
    <property type="term" value="P:L-arginine biosynthetic process"/>
    <property type="evidence" value="ECO:0007669"/>
    <property type="project" value="UniProtKB-UniRule"/>
</dbReference>
<organism evidence="18 19">
    <name type="scientific">Aquibacillus halophilus</name>
    <dbReference type="NCBI Taxonomy" id="930132"/>
    <lineage>
        <taxon>Bacteria</taxon>
        <taxon>Bacillati</taxon>
        <taxon>Bacillota</taxon>
        <taxon>Bacilli</taxon>
        <taxon>Bacillales</taxon>
        <taxon>Bacillaceae</taxon>
        <taxon>Aquibacillus</taxon>
    </lineage>
</organism>
<dbReference type="GO" id="GO:0005737">
    <property type="term" value="C:cytoplasm"/>
    <property type="evidence" value="ECO:0007669"/>
    <property type="project" value="TreeGrafter"/>
</dbReference>
<feature type="binding site" evidence="16">
    <location>
        <position position="843"/>
    </location>
    <ligand>
        <name>Mn(2+)</name>
        <dbReference type="ChEBI" id="CHEBI:29035"/>
        <label>4</label>
    </ligand>
</feature>
<accession>A0A6A8DIX3</accession>
<dbReference type="GO" id="GO:0004088">
    <property type="term" value="F:carbamoyl-phosphate synthase (glutamine-hydrolyzing) activity"/>
    <property type="evidence" value="ECO:0007669"/>
    <property type="project" value="UniProtKB-UniRule"/>
</dbReference>
<feature type="binding site" evidence="16">
    <location>
        <position position="298"/>
    </location>
    <ligand>
        <name>Mn(2+)</name>
        <dbReference type="ChEBI" id="CHEBI:29035"/>
        <label>1</label>
    </ligand>
</feature>
<dbReference type="InterPro" id="IPR058047">
    <property type="entry name" value="CPSase_preATP-grasp"/>
</dbReference>
<keyword evidence="8 16" id="KW-0677">Repeat</keyword>
<comment type="caution">
    <text evidence="18">The sequence shown here is derived from an EMBL/GenBank/DDBJ whole genome shotgun (WGS) entry which is preliminary data.</text>
</comment>
<evidence type="ECO:0000256" key="9">
    <source>
        <dbReference type="ARBA" id="ARBA00022741"/>
    </source>
</evidence>
<evidence type="ECO:0000256" key="5">
    <source>
        <dbReference type="ARBA" id="ARBA00022598"/>
    </source>
</evidence>
<dbReference type="RefSeq" id="WP_153737323.1">
    <property type="nucleotide sequence ID" value="NZ_WJNG01000011.1"/>
</dbReference>
<comment type="catalytic activity">
    <reaction evidence="14 16">
        <text>hydrogencarbonate + NH4(+) + 2 ATP = carbamoyl phosphate + 2 ADP + phosphate + 2 H(+)</text>
        <dbReference type="Rhea" id="RHEA:18029"/>
        <dbReference type="ChEBI" id="CHEBI:15378"/>
        <dbReference type="ChEBI" id="CHEBI:17544"/>
        <dbReference type="ChEBI" id="CHEBI:28938"/>
        <dbReference type="ChEBI" id="CHEBI:30616"/>
        <dbReference type="ChEBI" id="CHEBI:43474"/>
        <dbReference type="ChEBI" id="CHEBI:58228"/>
        <dbReference type="ChEBI" id="CHEBI:456216"/>
        <dbReference type="EC" id="6.3.4.16"/>
    </reaction>
</comment>
<dbReference type="SUPFAM" id="SSF52440">
    <property type="entry name" value="PreATP-grasp domain"/>
    <property type="match status" value="2"/>
</dbReference>
<dbReference type="Gene3D" id="3.40.50.1380">
    <property type="entry name" value="Methylglyoxal synthase-like domain"/>
    <property type="match status" value="1"/>
</dbReference>
<feature type="binding site" evidence="16">
    <location>
        <position position="284"/>
    </location>
    <ligand>
        <name>ATP</name>
        <dbReference type="ChEBI" id="CHEBI:30616"/>
        <label>1</label>
    </ligand>
</feature>
<feature type="binding site" evidence="16">
    <location>
        <position position="827"/>
    </location>
    <ligand>
        <name>ATP</name>
        <dbReference type="ChEBI" id="CHEBI:30616"/>
        <label>2</label>
    </ligand>
</feature>
<dbReference type="AlphaFoldDB" id="A0A6A8DIX3"/>
<dbReference type="EMBL" id="WJNG01000011">
    <property type="protein sequence ID" value="MRH43701.1"/>
    <property type="molecule type" value="Genomic_DNA"/>
</dbReference>
<keyword evidence="13" id="KW-0464">Manganese</keyword>
<dbReference type="NCBIfam" id="NF009455">
    <property type="entry name" value="PRK12815.1"/>
    <property type="match status" value="1"/>
</dbReference>
<dbReference type="Gene3D" id="3.40.50.20">
    <property type="match status" value="2"/>
</dbReference>
<feature type="binding site" evidence="16">
    <location>
        <position position="827"/>
    </location>
    <ligand>
        <name>Mg(2+)</name>
        <dbReference type="ChEBI" id="CHEBI:18420"/>
        <label>3</label>
    </ligand>
</feature>
<keyword evidence="9 16" id="KW-0547">Nucleotide-binding</keyword>